<feature type="transmembrane region" description="Helical" evidence="3">
    <location>
        <begin position="154"/>
        <end position="187"/>
    </location>
</feature>
<dbReference type="PROSITE" id="PS00379">
    <property type="entry name" value="CDP_ALCOHOL_P_TRANSF"/>
    <property type="match status" value="1"/>
</dbReference>
<feature type="transmembrane region" description="Helical" evidence="3">
    <location>
        <begin position="31"/>
        <end position="61"/>
    </location>
</feature>
<dbReference type="EMBL" id="LNYE01000005">
    <property type="protein sequence ID" value="KTD14748.1"/>
    <property type="molecule type" value="Genomic_DNA"/>
</dbReference>
<keyword evidence="6" id="KW-1185">Reference proteome</keyword>
<dbReference type="GO" id="GO:0008654">
    <property type="term" value="P:phospholipid biosynthetic process"/>
    <property type="evidence" value="ECO:0007669"/>
    <property type="project" value="InterPro"/>
</dbReference>
<dbReference type="GO" id="GO:0016020">
    <property type="term" value="C:membrane"/>
    <property type="evidence" value="ECO:0007669"/>
    <property type="project" value="InterPro"/>
</dbReference>
<keyword evidence="3" id="KW-0812">Transmembrane</keyword>
<evidence type="ECO:0000313" key="4">
    <source>
        <dbReference type="EMBL" id="KTD14748.1"/>
    </source>
</evidence>
<feature type="transmembrane region" description="Helical" evidence="3">
    <location>
        <begin position="111"/>
        <end position="134"/>
    </location>
</feature>
<dbReference type="Gene3D" id="1.20.120.1760">
    <property type="match status" value="1"/>
</dbReference>
<dbReference type="Proteomes" id="UP000254476">
    <property type="component" value="Unassembled WGS sequence"/>
</dbReference>
<evidence type="ECO:0000256" key="2">
    <source>
        <dbReference type="RuleBase" id="RU003750"/>
    </source>
</evidence>
<dbReference type="InterPro" id="IPR043130">
    <property type="entry name" value="CDP-OH_PTrfase_TM_dom"/>
</dbReference>
<feature type="transmembrane region" description="Helical" evidence="3">
    <location>
        <begin position="81"/>
        <end position="104"/>
    </location>
</feature>
<name>A0A378JAV0_9GAMM</name>
<dbReference type="InterPro" id="IPR000462">
    <property type="entry name" value="CDP-OH_P_trans"/>
</dbReference>
<dbReference type="InterPro" id="IPR048254">
    <property type="entry name" value="CDP_ALCOHOL_P_TRANSF_CS"/>
</dbReference>
<evidence type="ECO:0000256" key="3">
    <source>
        <dbReference type="SAM" id="Phobius"/>
    </source>
</evidence>
<comment type="similarity">
    <text evidence="2">Belongs to the CDP-alcohol phosphatidyltransferase class-I family.</text>
</comment>
<reference evidence="5 7" key="2">
    <citation type="submission" date="2018-06" db="EMBL/GenBank/DDBJ databases">
        <authorList>
            <consortium name="Pathogen Informatics"/>
            <person name="Doyle S."/>
        </authorList>
    </citation>
    <scope>NUCLEOTIDE SEQUENCE [LARGE SCALE GENOMIC DNA]</scope>
    <source>
        <strain evidence="5 7">NCTC12388</strain>
    </source>
</reference>
<reference evidence="4 6" key="1">
    <citation type="submission" date="2015-11" db="EMBL/GenBank/DDBJ databases">
        <title>Genomic analysis of 38 Legionella species identifies large and diverse effector repertoires.</title>
        <authorList>
            <person name="Burstein D."/>
            <person name="Amaro F."/>
            <person name="Zusman T."/>
            <person name="Lifshitz Z."/>
            <person name="Cohen O."/>
            <person name="Gilbert J.A."/>
            <person name="Pupko T."/>
            <person name="Shuman H.A."/>
            <person name="Segal G."/>
        </authorList>
    </citation>
    <scope>NUCLEOTIDE SEQUENCE [LARGE SCALE GENOMIC DNA]</scope>
    <source>
        <strain evidence="4 6">Lyon 8420412</strain>
    </source>
</reference>
<proteinExistence type="inferred from homology"/>
<organism evidence="5 7">
    <name type="scientific">Legionella gratiana</name>
    <dbReference type="NCBI Taxonomy" id="45066"/>
    <lineage>
        <taxon>Bacteria</taxon>
        <taxon>Pseudomonadati</taxon>
        <taxon>Pseudomonadota</taxon>
        <taxon>Gammaproteobacteria</taxon>
        <taxon>Legionellales</taxon>
        <taxon>Legionellaceae</taxon>
        <taxon>Legionella</taxon>
    </lineage>
</organism>
<dbReference type="STRING" id="45066.Lgra_0451"/>
<dbReference type="EMBL" id="UGOB01000001">
    <property type="protein sequence ID" value="STX44268.1"/>
    <property type="molecule type" value="Genomic_DNA"/>
</dbReference>
<keyword evidence="3" id="KW-0472">Membrane</keyword>
<dbReference type="OrthoDB" id="9790577at2"/>
<sequence length="196" mass="22408">MIEQHLRDYYQQIFVNPVANRLGHFVTPNQITLLSGILGILVFPALVMHQELLAICLLLLSGYCDTLDGTLARFSQQTSNWGSILDIMIDRLVEFVVVLTLWSVAPLERGLWCMLMLGSMLLCITSFLVVGIFSENQSQKSFHYSPGLMERAEAFSFFIAMMLWPHAFIVLAFLFTILVTFTALIRLKDFYNQQKM</sequence>
<evidence type="ECO:0000313" key="5">
    <source>
        <dbReference type="EMBL" id="STX44268.1"/>
    </source>
</evidence>
<protein>
    <submittedName>
        <fullName evidence="4 5">Phosphatidoglycerophosphate synthase</fullName>
    </submittedName>
</protein>
<dbReference type="GO" id="GO:0016780">
    <property type="term" value="F:phosphotransferase activity, for other substituted phosphate groups"/>
    <property type="evidence" value="ECO:0007669"/>
    <property type="project" value="InterPro"/>
</dbReference>
<dbReference type="AlphaFoldDB" id="A0A378JAV0"/>
<gene>
    <name evidence="5" type="primary">ynjF</name>
    <name evidence="4" type="ORF">Lgra_0451</name>
    <name evidence="5" type="ORF">NCTC12388_01436</name>
</gene>
<dbReference type="Proteomes" id="UP000054691">
    <property type="component" value="Unassembled WGS sequence"/>
</dbReference>
<evidence type="ECO:0000313" key="6">
    <source>
        <dbReference type="Proteomes" id="UP000054691"/>
    </source>
</evidence>
<evidence type="ECO:0000256" key="1">
    <source>
        <dbReference type="ARBA" id="ARBA00022679"/>
    </source>
</evidence>
<keyword evidence="1 2" id="KW-0808">Transferase</keyword>
<evidence type="ECO:0000313" key="7">
    <source>
        <dbReference type="Proteomes" id="UP000254476"/>
    </source>
</evidence>
<dbReference type="Pfam" id="PF01066">
    <property type="entry name" value="CDP-OH_P_transf"/>
    <property type="match status" value="1"/>
</dbReference>
<keyword evidence="3" id="KW-1133">Transmembrane helix</keyword>
<accession>A0A378JAV0</accession>
<dbReference type="RefSeq" id="WP_058497667.1">
    <property type="nucleotide sequence ID" value="NZ_CAAAHW010000001.1"/>
</dbReference>